<gene>
    <name evidence="1" type="ORF">HYT38_00955</name>
</gene>
<dbReference type="Proteomes" id="UP000786662">
    <property type="component" value="Unassembled WGS sequence"/>
</dbReference>
<organism evidence="1 2">
    <name type="scientific">Candidatus Sungiibacteriota bacterium</name>
    <dbReference type="NCBI Taxonomy" id="2750080"/>
    <lineage>
        <taxon>Bacteria</taxon>
        <taxon>Candidatus Sungiibacteriota</taxon>
    </lineage>
</organism>
<dbReference type="EMBL" id="JACOYY010000031">
    <property type="protein sequence ID" value="MBI2052234.1"/>
    <property type="molecule type" value="Genomic_DNA"/>
</dbReference>
<proteinExistence type="predicted"/>
<dbReference type="GO" id="GO:0032259">
    <property type="term" value="P:methylation"/>
    <property type="evidence" value="ECO:0007669"/>
    <property type="project" value="UniProtKB-KW"/>
</dbReference>
<name>A0A9D6HQU9_9BACT</name>
<reference evidence="1" key="1">
    <citation type="submission" date="2020-07" db="EMBL/GenBank/DDBJ databases">
        <title>Huge and variable diversity of episymbiotic CPR bacteria and DPANN archaea in groundwater ecosystems.</title>
        <authorList>
            <person name="He C.Y."/>
            <person name="Keren R."/>
            <person name="Whittaker M."/>
            <person name="Farag I.F."/>
            <person name="Doudna J."/>
            <person name="Cate J.H.D."/>
            <person name="Banfield J.F."/>
        </authorList>
    </citation>
    <scope>NUCLEOTIDE SEQUENCE</scope>
    <source>
        <strain evidence="1">NC_groundwater_191_Ag_S-0.1um_45_8</strain>
    </source>
</reference>
<keyword evidence="1" id="KW-0808">Transferase</keyword>
<keyword evidence="1" id="KW-0489">Methyltransferase</keyword>
<dbReference type="AlphaFoldDB" id="A0A9D6HQU9"/>
<evidence type="ECO:0000313" key="2">
    <source>
        <dbReference type="Proteomes" id="UP000786662"/>
    </source>
</evidence>
<comment type="caution">
    <text evidence="1">The sequence shown here is derived from an EMBL/GenBank/DDBJ whole genome shotgun (WGS) entry which is preliminary data.</text>
</comment>
<accession>A0A9D6HQU9</accession>
<dbReference type="InterPro" id="IPR029063">
    <property type="entry name" value="SAM-dependent_MTases_sf"/>
</dbReference>
<dbReference type="GO" id="GO:0008168">
    <property type="term" value="F:methyltransferase activity"/>
    <property type="evidence" value="ECO:0007669"/>
    <property type="project" value="UniProtKB-KW"/>
</dbReference>
<dbReference type="SUPFAM" id="SSF53335">
    <property type="entry name" value="S-adenosyl-L-methionine-dependent methyltransferases"/>
    <property type="match status" value="1"/>
</dbReference>
<evidence type="ECO:0000313" key="1">
    <source>
        <dbReference type="EMBL" id="MBI2052234.1"/>
    </source>
</evidence>
<dbReference type="Gene3D" id="3.40.50.150">
    <property type="entry name" value="Vaccinia Virus protein VP39"/>
    <property type="match status" value="1"/>
</dbReference>
<sequence>MLSQPALEKKDNYLQIGEHRGVRIFIDNDRNNGYEFSNFFRKTLNFIITTILNLLPQGFQVYIKKSHKSAEEVIEHATTHRALEVLYNHGRNNRSNGFIQKIAHAFWFGILSNSIAVRNRLKLTKKEIQRSLDSLEKEGGNVINILSIASGSARAIIEVLNSIDTYKKEITAKFLDKNPKAIEYSKELANSLTKKYELTWINDTAGNFYKHYPSGENPDMIEMVGLLDYFGETKSITLLSFIYEYLNKNGFLITANIIHNREQKFISKVVGWPMIYRQPENLIDMALAAGFIPQNIKIVCEPLKIHAVLIAKK</sequence>
<protein>
    <submittedName>
        <fullName evidence="1">Class I SAM-dependent methyltransferase family protein</fullName>
    </submittedName>
</protein>